<evidence type="ECO:0000313" key="2">
    <source>
        <dbReference type="EMBL" id="OMO65662.1"/>
    </source>
</evidence>
<evidence type="ECO:0000256" key="1">
    <source>
        <dbReference type="SAM" id="Phobius"/>
    </source>
</evidence>
<dbReference type="OrthoDB" id="10376082at2759"/>
<dbReference type="AlphaFoldDB" id="A0A1R3H5Q6"/>
<name>A0A1R3H5Q6_COCAP</name>
<comment type="caution">
    <text evidence="2">The sequence shown here is derived from an EMBL/GenBank/DDBJ whole genome shotgun (WGS) entry which is preliminary data.</text>
</comment>
<gene>
    <name evidence="2" type="ORF">CCACVL1_21452</name>
</gene>
<evidence type="ECO:0000313" key="3">
    <source>
        <dbReference type="Proteomes" id="UP000188268"/>
    </source>
</evidence>
<keyword evidence="1" id="KW-1133">Transmembrane helix</keyword>
<protein>
    <submittedName>
        <fullName evidence="2">Uncharacterized protein</fullName>
    </submittedName>
</protein>
<accession>A0A1R3H5Q6</accession>
<reference evidence="2 3" key="1">
    <citation type="submission" date="2013-09" db="EMBL/GenBank/DDBJ databases">
        <title>Corchorus capsularis genome sequencing.</title>
        <authorList>
            <person name="Alam M."/>
            <person name="Haque M.S."/>
            <person name="Islam M.S."/>
            <person name="Emdad E.M."/>
            <person name="Islam M.M."/>
            <person name="Ahmed B."/>
            <person name="Halim A."/>
            <person name="Hossen Q.M.M."/>
            <person name="Hossain M.Z."/>
            <person name="Ahmed R."/>
            <person name="Khan M.M."/>
            <person name="Islam R."/>
            <person name="Rashid M.M."/>
            <person name="Khan S.A."/>
            <person name="Rahman M.S."/>
            <person name="Alam M."/>
        </authorList>
    </citation>
    <scope>NUCLEOTIDE SEQUENCE [LARGE SCALE GENOMIC DNA]</scope>
    <source>
        <strain evidence="3">cv. CVL-1</strain>
        <tissue evidence="2">Whole seedling</tissue>
    </source>
</reference>
<dbReference type="Gramene" id="OMO65662">
    <property type="protein sequence ID" value="OMO65662"/>
    <property type="gene ID" value="CCACVL1_21452"/>
</dbReference>
<keyword evidence="3" id="KW-1185">Reference proteome</keyword>
<keyword evidence="1" id="KW-0472">Membrane</keyword>
<keyword evidence="1" id="KW-0812">Transmembrane</keyword>
<sequence length="113" mass="13408">MYDASFLKRSRQPLRMHDTLLERTIVPFVTLAITVTLSILWHLNREELLLWLVFDDENRARIMEKMTRVCQVLLISCSLFLLKGIRRPSNRRKGSARLQWNYNFNVLIAIFTA</sequence>
<organism evidence="2 3">
    <name type="scientific">Corchorus capsularis</name>
    <name type="common">Jute</name>
    <dbReference type="NCBI Taxonomy" id="210143"/>
    <lineage>
        <taxon>Eukaryota</taxon>
        <taxon>Viridiplantae</taxon>
        <taxon>Streptophyta</taxon>
        <taxon>Embryophyta</taxon>
        <taxon>Tracheophyta</taxon>
        <taxon>Spermatophyta</taxon>
        <taxon>Magnoliopsida</taxon>
        <taxon>eudicotyledons</taxon>
        <taxon>Gunneridae</taxon>
        <taxon>Pentapetalae</taxon>
        <taxon>rosids</taxon>
        <taxon>malvids</taxon>
        <taxon>Malvales</taxon>
        <taxon>Malvaceae</taxon>
        <taxon>Grewioideae</taxon>
        <taxon>Apeibeae</taxon>
        <taxon>Corchorus</taxon>
    </lineage>
</organism>
<proteinExistence type="predicted"/>
<feature type="transmembrane region" description="Helical" evidence="1">
    <location>
        <begin position="20"/>
        <end position="43"/>
    </location>
</feature>
<dbReference type="EMBL" id="AWWV01012609">
    <property type="protein sequence ID" value="OMO65662.1"/>
    <property type="molecule type" value="Genomic_DNA"/>
</dbReference>
<feature type="non-terminal residue" evidence="2">
    <location>
        <position position="113"/>
    </location>
</feature>
<dbReference type="Proteomes" id="UP000188268">
    <property type="component" value="Unassembled WGS sequence"/>
</dbReference>